<comment type="caution">
    <text evidence="1">The sequence shown here is derived from an EMBL/GenBank/DDBJ whole genome shotgun (WGS) entry which is preliminary data.</text>
</comment>
<keyword evidence="2" id="KW-1185">Reference proteome</keyword>
<name>A0AAN9K703_CLITE</name>
<accession>A0AAN9K703</accession>
<dbReference type="AlphaFoldDB" id="A0AAN9K703"/>
<gene>
    <name evidence="1" type="ORF">RJT34_07849</name>
</gene>
<protein>
    <submittedName>
        <fullName evidence="1">Uncharacterized protein</fullName>
    </submittedName>
</protein>
<dbReference type="Proteomes" id="UP001359559">
    <property type="component" value="Unassembled WGS sequence"/>
</dbReference>
<evidence type="ECO:0000313" key="2">
    <source>
        <dbReference type="Proteomes" id="UP001359559"/>
    </source>
</evidence>
<evidence type="ECO:0000313" key="1">
    <source>
        <dbReference type="EMBL" id="KAK7310374.1"/>
    </source>
</evidence>
<dbReference type="EMBL" id="JAYKXN010000002">
    <property type="protein sequence ID" value="KAK7310374.1"/>
    <property type="molecule type" value="Genomic_DNA"/>
</dbReference>
<reference evidence="1 2" key="1">
    <citation type="submission" date="2024-01" db="EMBL/GenBank/DDBJ databases">
        <title>The genomes of 5 underutilized Papilionoideae crops provide insights into root nodulation and disease resistance.</title>
        <authorList>
            <person name="Yuan L."/>
        </authorList>
    </citation>
    <scope>NUCLEOTIDE SEQUENCE [LARGE SCALE GENOMIC DNA]</scope>
    <source>
        <strain evidence="1">LY-2023</strain>
        <tissue evidence="1">Leaf</tissue>
    </source>
</reference>
<organism evidence="1 2">
    <name type="scientific">Clitoria ternatea</name>
    <name type="common">Butterfly pea</name>
    <dbReference type="NCBI Taxonomy" id="43366"/>
    <lineage>
        <taxon>Eukaryota</taxon>
        <taxon>Viridiplantae</taxon>
        <taxon>Streptophyta</taxon>
        <taxon>Embryophyta</taxon>
        <taxon>Tracheophyta</taxon>
        <taxon>Spermatophyta</taxon>
        <taxon>Magnoliopsida</taxon>
        <taxon>eudicotyledons</taxon>
        <taxon>Gunneridae</taxon>
        <taxon>Pentapetalae</taxon>
        <taxon>rosids</taxon>
        <taxon>fabids</taxon>
        <taxon>Fabales</taxon>
        <taxon>Fabaceae</taxon>
        <taxon>Papilionoideae</taxon>
        <taxon>50 kb inversion clade</taxon>
        <taxon>NPAAA clade</taxon>
        <taxon>indigoferoid/millettioid clade</taxon>
        <taxon>Phaseoleae</taxon>
        <taxon>Clitoria</taxon>
    </lineage>
</organism>
<sequence>MSTPGICNDEMFPYPKDGSGPFKVMVDGQVVDPPFSDDKETPAQPQEEDVVVEPDASAIVADVAPEA</sequence>
<proteinExistence type="predicted"/>